<dbReference type="RefSeq" id="WP_208132310.1">
    <property type="nucleotide sequence ID" value="NZ_BAABGQ010000005.1"/>
</dbReference>
<comment type="caution">
    <text evidence="6">The sequence shown here is derived from an EMBL/GenBank/DDBJ whole genome shotgun (WGS) entry which is preliminary data.</text>
</comment>
<evidence type="ECO:0000256" key="4">
    <source>
        <dbReference type="PROSITE-ProRule" id="PRU00335"/>
    </source>
</evidence>
<dbReference type="PANTHER" id="PTHR47506:SF6">
    <property type="entry name" value="HTH-TYPE TRANSCRIPTIONAL REPRESSOR NEMR"/>
    <property type="match status" value="1"/>
</dbReference>
<dbReference type="Proteomes" id="UP001501243">
    <property type="component" value="Unassembled WGS sequence"/>
</dbReference>
<proteinExistence type="predicted"/>
<evidence type="ECO:0000256" key="1">
    <source>
        <dbReference type="ARBA" id="ARBA00023015"/>
    </source>
</evidence>
<dbReference type="Gene3D" id="1.10.357.10">
    <property type="entry name" value="Tetracycline Repressor, domain 2"/>
    <property type="match status" value="1"/>
</dbReference>
<dbReference type="Gene3D" id="1.10.10.60">
    <property type="entry name" value="Homeodomain-like"/>
    <property type="match status" value="1"/>
</dbReference>
<evidence type="ECO:0000259" key="5">
    <source>
        <dbReference type="PROSITE" id="PS50977"/>
    </source>
</evidence>
<gene>
    <name evidence="6" type="ORF">GCM10023172_09570</name>
</gene>
<evidence type="ECO:0000256" key="2">
    <source>
        <dbReference type="ARBA" id="ARBA00023125"/>
    </source>
</evidence>
<keyword evidence="2 4" id="KW-0238">DNA-binding</keyword>
<keyword evidence="7" id="KW-1185">Reference proteome</keyword>
<dbReference type="Pfam" id="PF00440">
    <property type="entry name" value="TetR_N"/>
    <property type="match status" value="1"/>
</dbReference>
<dbReference type="InterPro" id="IPR001647">
    <property type="entry name" value="HTH_TetR"/>
</dbReference>
<feature type="domain" description="HTH tetR-type" evidence="5">
    <location>
        <begin position="10"/>
        <end position="70"/>
    </location>
</feature>
<evidence type="ECO:0000313" key="7">
    <source>
        <dbReference type="Proteomes" id="UP001501243"/>
    </source>
</evidence>
<evidence type="ECO:0000256" key="3">
    <source>
        <dbReference type="ARBA" id="ARBA00023163"/>
    </source>
</evidence>
<protein>
    <recommendedName>
        <fullName evidence="5">HTH tetR-type domain-containing protein</fullName>
    </recommendedName>
</protein>
<keyword evidence="1" id="KW-0805">Transcription regulation</keyword>
<dbReference type="PANTHER" id="PTHR47506">
    <property type="entry name" value="TRANSCRIPTIONAL REGULATORY PROTEIN"/>
    <property type="match status" value="1"/>
</dbReference>
<feature type="DNA-binding region" description="H-T-H motif" evidence="4">
    <location>
        <begin position="33"/>
        <end position="52"/>
    </location>
</feature>
<reference evidence="7" key="1">
    <citation type="journal article" date="2019" name="Int. J. Syst. Evol. Microbiol.">
        <title>The Global Catalogue of Microorganisms (GCM) 10K type strain sequencing project: providing services to taxonomists for standard genome sequencing and annotation.</title>
        <authorList>
            <consortium name="The Broad Institute Genomics Platform"/>
            <consortium name="The Broad Institute Genome Sequencing Center for Infectious Disease"/>
            <person name="Wu L."/>
            <person name="Ma J."/>
        </authorList>
    </citation>
    <scope>NUCLEOTIDE SEQUENCE [LARGE SCALE GENOMIC DNA]</scope>
    <source>
        <strain evidence="7">JCM 17841</strain>
    </source>
</reference>
<dbReference type="PRINTS" id="PR00455">
    <property type="entry name" value="HTHTETR"/>
</dbReference>
<dbReference type="EMBL" id="BAABGQ010000005">
    <property type="protein sequence ID" value="GAA4496372.1"/>
    <property type="molecule type" value="Genomic_DNA"/>
</dbReference>
<name>A0ABP8Q252_9BACT</name>
<organism evidence="6 7">
    <name type="scientific">Hymenobacter ginsengisoli</name>
    <dbReference type="NCBI Taxonomy" id="1051626"/>
    <lineage>
        <taxon>Bacteria</taxon>
        <taxon>Pseudomonadati</taxon>
        <taxon>Bacteroidota</taxon>
        <taxon>Cytophagia</taxon>
        <taxon>Cytophagales</taxon>
        <taxon>Hymenobacteraceae</taxon>
        <taxon>Hymenobacter</taxon>
    </lineage>
</organism>
<evidence type="ECO:0000313" key="6">
    <source>
        <dbReference type="EMBL" id="GAA4496372.1"/>
    </source>
</evidence>
<accession>A0ABP8Q252</accession>
<dbReference type="SUPFAM" id="SSF46689">
    <property type="entry name" value="Homeodomain-like"/>
    <property type="match status" value="1"/>
</dbReference>
<dbReference type="InterPro" id="IPR009057">
    <property type="entry name" value="Homeodomain-like_sf"/>
</dbReference>
<sequence>MPTPALSKEEQIRERILCAAQQLFQQHGLHKVTMDDIARALGRGKSSLYYYYKSKEEIFEAMLDREIREVLAEVEQAVALAPTVEEKLYTFCMTRLQKQRQKAALNALVAGEALRSLDLVHHIRQCYRQQQADLLRQIFAGAEGSLAACACPHSVEALTVLILAGLRGLGEELVFSDSLALVEPAIRMLCHTLAAAPLLPAPSQPSS</sequence>
<keyword evidence="3" id="KW-0804">Transcription</keyword>
<dbReference type="PROSITE" id="PS50977">
    <property type="entry name" value="HTH_TETR_2"/>
    <property type="match status" value="1"/>
</dbReference>